<organism evidence="2 3">
    <name type="scientific">Toxocara canis</name>
    <name type="common">Canine roundworm</name>
    <dbReference type="NCBI Taxonomy" id="6265"/>
    <lineage>
        <taxon>Eukaryota</taxon>
        <taxon>Metazoa</taxon>
        <taxon>Ecdysozoa</taxon>
        <taxon>Nematoda</taxon>
        <taxon>Chromadorea</taxon>
        <taxon>Rhabditida</taxon>
        <taxon>Spirurina</taxon>
        <taxon>Ascaridomorpha</taxon>
        <taxon>Ascaridoidea</taxon>
        <taxon>Toxocaridae</taxon>
        <taxon>Toxocara</taxon>
    </lineage>
</organism>
<evidence type="ECO:0000313" key="3">
    <source>
        <dbReference type="Proteomes" id="UP000031036"/>
    </source>
</evidence>
<feature type="chain" id="PRO_5002080041" evidence="1">
    <location>
        <begin position="21"/>
        <end position="169"/>
    </location>
</feature>
<keyword evidence="3" id="KW-1185">Reference proteome</keyword>
<keyword evidence="1" id="KW-0732">Signal</keyword>
<evidence type="ECO:0000256" key="1">
    <source>
        <dbReference type="SAM" id="SignalP"/>
    </source>
</evidence>
<gene>
    <name evidence="2" type="ORF">Tcan_12313</name>
</gene>
<reference evidence="2 3" key="1">
    <citation type="submission" date="2014-11" db="EMBL/GenBank/DDBJ databases">
        <title>Genetic blueprint of the zoonotic pathogen Toxocara canis.</title>
        <authorList>
            <person name="Zhu X.-Q."/>
            <person name="Korhonen P.K."/>
            <person name="Cai H."/>
            <person name="Young N.D."/>
            <person name="Nejsum P."/>
            <person name="von Samson-Himmelstjerna G."/>
            <person name="Boag P.R."/>
            <person name="Tan P."/>
            <person name="Li Q."/>
            <person name="Min J."/>
            <person name="Yang Y."/>
            <person name="Wang X."/>
            <person name="Fang X."/>
            <person name="Hall R.S."/>
            <person name="Hofmann A."/>
            <person name="Sternberg P.W."/>
            <person name="Jex A.R."/>
            <person name="Gasser R.B."/>
        </authorList>
    </citation>
    <scope>NUCLEOTIDE SEQUENCE [LARGE SCALE GENOMIC DNA]</scope>
    <source>
        <strain evidence="2">PN_DK_2014</strain>
    </source>
</reference>
<name>A0A0B2VGL5_TOXCA</name>
<dbReference type="EMBL" id="JPKZ01001765">
    <property type="protein sequence ID" value="KHN80105.1"/>
    <property type="molecule type" value="Genomic_DNA"/>
</dbReference>
<protein>
    <submittedName>
        <fullName evidence="2">Uncharacterized protein</fullName>
    </submittedName>
</protein>
<dbReference type="Proteomes" id="UP000031036">
    <property type="component" value="Unassembled WGS sequence"/>
</dbReference>
<sequence>MALQWQWIVFFAVVIPSARGAVLLGSQLPSASGGDQYTQKNVESIPEENSSFMQQLIGFTTVARGAQLLRELQSEQQSSNNLSRLSRTCYFSPVQCLLMKKENGMIELLKMGHIYDIMTGKKSPQLYAESGNENFGRPWAVSQRYRPLMNSLRLYDHYQPIIKKWSTVL</sequence>
<evidence type="ECO:0000313" key="2">
    <source>
        <dbReference type="EMBL" id="KHN80105.1"/>
    </source>
</evidence>
<accession>A0A0B2VGL5</accession>
<comment type="caution">
    <text evidence="2">The sequence shown here is derived from an EMBL/GenBank/DDBJ whole genome shotgun (WGS) entry which is preliminary data.</text>
</comment>
<proteinExistence type="predicted"/>
<feature type="signal peptide" evidence="1">
    <location>
        <begin position="1"/>
        <end position="20"/>
    </location>
</feature>
<dbReference type="AlphaFoldDB" id="A0A0B2VGL5"/>